<dbReference type="Pfam" id="PF00291">
    <property type="entry name" value="PALP"/>
    <property type="match status" value="1"/>
</dbReference>
<keyword evidence="7" id="KW-1185">Reference proteome</keyword>
<dbReference type="GO" id="GO:0030378">
    <property type="term" value="F:serine racemase activity"/>
    <property type="evidence" value="ECO:0007669"/>
    <property type="project" value="TreeGrafter"/>
</dbReference>
<dbReference type="RefSeq" id="XP_008022072.1">
    <property type="nucleotide sequence ID" value="XM_008023881.1"/>
</dbReference>
<evidence type="ECO:0000313" key="6">
    <source>
        <dbReference type="EMBL" id="EOA90170.1"/>
    </source>
</evidence>
<comment type="similarity">
    <text evidence="2">Belongs to the serine/threonine dehydratase family.</text>
</comment>
<protein>
    <recommendedName>
        <fullName evidence="5">Tryptophan synthase beta chain-like PALP domain-containing protein</fullName>
    </recommendedName>
</protein>
<dbReference type="GeneID" id="19397864"/>
<dbReference type="GO" id="GO:0018114">
    <property type="term" value="F:threonine racemase activity"/>
    <property type="evidence" value="ECO:0007669"/>
    <property type="project" value="TreeGrafter"/>
</dbReference>
<keyword evidence="3" id="KW-0663">Pyridoxal phosphate</keyword>
<dbReference type="FunFam" id="3.40.50.1100:FF:000005">
    <property type="entry name" value="Threonine dehydratase catabolic"/>
    <property type="match status" value="1"/>
</dbReference>
<dbReference type="HOGENOM" id="CLU_021152_4_2_1"/>
<dbReference type="GO" id="GO:0030170">
    <property type="term" value="F:pyridoxal phosphate binding"/>
    <property type="evidence" value="ECO:0007669"/>
    <property type="project" value="TreeGrafter"/>
</dbReference>
<reference evidence="6 7" key="2">
    <citation type="journal article" date="2013" name="PLoS Genet.">
        <title>Comparative genome structure, secondary metabolite, and effector coding capacity across Cochliobolus pathogens.</title>
        <authorList>
            <person name="Condon B.J."/>
            <person name="Leng Y."/>
            <person name="Wu D."/>
            <person name="Bushley K.E."/>
            <person name="Ohm R.A."/>
            <person name="Otillar R."/>
            <person name="Martin J."/>
            <person name="Schackwitz W."/>
            <person name="Grimwood J."/>
            <person name="MohdZainudin N."/>
            <person name="Xue C."/>
            <person name="Wang R."/>
            <person name="Manning V.A."/>
            <person name="Dhillon B."/>
            <person name="Tu Z.J."/>
            <person name="Steffenson B.J."/>
            <person name="Salamov A."/>
            <person name="Sun H."/>
            <person name="Lowry S."/>
            <person name="LaButti K."/>
            <person name="Han J."/>
            <person name="Copeland A."/>
            <person name="Lindquist E."/>
            <person name="Barry K."/>
            <person name="Schmutz J."/>
            <person name="Baker S.E."/>
            <person name="Ciuffetti L.M."/>
            <person name="Grigoriev I.V."/>
            <person name="Zhong S."/>
            <person name="Turgeon B.G."/>
        </authorList>
    </citation>
    <scope>NUCLEOTIDE SEQUENCE [LARGE SCALE GENOMIC DNA]</scope>
    <source>
        <strain evidence="7">28A</strain>
    </source>
</reference>
<dbReference type="STRING" id="671987.R0IZN3"/>
<evidence type="ECO:0000256" key="3">
    <source>
        <dbReference type="ARBA" id="ARBA00022898"/>
    </source>
</evidence>
<sequence>MASESLHPSLTRASVEAAHALIKPHIHDTPVLTNTTLTNLASTPQTAEALQGTQWEGQEPAKPKVNLFFKCENFQRIGAFKVRGAFHAVTRLIEKDGLDEVRKKGVVTHSSGNHAQALALAARTFAIPAHIVMPSISTPSKIAGTQAQNATIHFSGSTSTEREAVVADVIKDTGATLIPPYDHPNIILGQGTIALEIQEQVARLLAQGGSSASGSRKLDAVIAPCGGGGMLSGIAVALHGTGIRVFGAEPSFQGADDAPHLQIKIKM</sequence>
<keyword evidence="4" id="KW-0456">Lyase</keyword>
<name>R0IZN3_EXST2</name>
<accession>R0IZN3</accession>
<dbReference type="PANTHER" id="PTHR43050">
    <property type="entry name" value="SERINE / THREONINE RACEMASE FAMILY MEMBER"/>
    <property type="match status" value="1"/>
</dbReference>
<dbReference type="GO" id="GO:0003941">
    <property type="term" value="F:L-serine ammonia-lyase activity"/>
    <property type="evidence" value="ECO:0007669"/>
    <property type="project" value="TreeGrafter"/>
</dbReference>
<dbReference type="Gene3D" id="3.40.50.1100">
    <property type="match status" value="2"/>
</dbReference>
<reference evidence="6 7" key="1">
    <citation type="journal article" date="2012" name="PLoS Pathog.">
        <title>Diverse lifestyles and strategies of plant pathogenesis encoded in the genomes of eighteen Dothideomycetes fungi.</title>
        <authorList>
            <person name="Ohm R.A."/>
            <person name="Feau N."/>
            <person name="Henrissat B."/>
            <person name="Schoch C.L."/>
            <person name="Horwitz B.A."/>
            <person name="Barry K.W."/>
            <person name="Condon B.J."/>
            <person name="Copeland A.C."/>
            <person name="Dhillon B."/>
            <person name="Glaser F."/>
            <person name="Hesse C.N."/>
            <person name="Kosti I."/>
            <person name="LaButti K."/>
            <person name="Lindquist E.A."/>
            <person name="Lucas S."/>
            <person name="Salamov A.A."/>
            <person name="Bradshaw R.E."/>
            <person name="Ciuffetti L."/>
            <person name="Hamelin R.C."/>
            <person name="Kema G.H.J."/>
            <person name="Lawrence C."/>
            <person name="Scott J.A."/>
            <person name="Spatafora J.W."/>
            <person name="Turgeon B.G."/>
            <person name="de Wit P.J.G.M."/>
            <person name="Zhong S."/>
            <person name="Goodwin S.B."/>
            <person name="Grigoriev I.V."/>
        </authorList>
    </citation>
    <scope>NUCLEOTIDE SEQUENCE [LARGE SCALE GENOMIC DNA]</scope>
    <source>
        <strain evidence="7">28A</strain>
    </source>
</reference>
<evidence type="ECO:0000259" key="5">
    <source>
        <dbReference type="Pfam" id="PF00291"/>
    </source>
</evidence>
<dbReference type="AlphaFoldDB" id="R0IZN3"/>
<organism evidence="6 7">
    <name type="scientific">Exserohilum turcicum (strain 28A)</name>
    <name type="common">Northern leaf blight fungus</name>
    <name type="synonym">Setosphaeria turcica</name>
    <dbReference type="NCBI Taxonomy" id="671987"/>
    <lineage>
        <taxon>Eukaryota</taxon>
        <taxon>Fungi</taxon>
        <taxon>Dikarya</taxon>
        <taxon>Ascomycota</taxon>
        <taxon>Pezizomycotina</taxon>
        <taxon>Dothideomycetes</taxon>
        <taxon>Pleosporomycetidae</taxon>
        <taxon>Pleosporales</taxon>
        <taxon>Pleosporineae</taxon>
        <taxon>Pleosporaceae</taxon>
        <taxon>Exserohilum</taxon>
    </lineage>
</organism>
<evidence type="ECO:0000256" key="1">
    <source>
        <dbReference type="ARBA" id="ARBA00001933"/>
    </source>
</evidence>
<dbReference type="GO" id="GO:0008721">
    <property type="term" value="F:D-serine ammonia-lyase activity"/>
    <property type="evidence" value="ECO:0007669"/>
    <property type="project" value="TreeGrafter"/>
</dbReference>
<evidence type="ECO:0000256" key="4">
    <source>
        <dbReference type="ARBA" id="ARBA00023239"/>
    </source>
</evidence>
<comment type="cofactor">
    <cofactor evidence="1">
        <name>pyridoxal 5'-phosphate</name>
        <dbReference type="ChEBI" id="CHEBI:597326"/>
    </cofactor>
</comment>
<dbReference type="Proteomes" id="UP000016935">
    <property type="component" value="Unassembled WGS sequence"/>
</dbReference>
<dbReference type="GO" id="GO:0000287">
    <property type="term" value="F:magnesium ion binding"/>
    <property type="evidence" value="ECO:0007669"/>
    <property type="project" value="TreeGrafter"/>
</dbReference>
<dbReference type="OrthoDB" id="271064at2759"/>
<dbReference type="PANTHER" id="PTHR43050:SF1">
    <property type="entry name" value="SERINE RACEMASE"/>
    <property type="match status" value="1"/>
</dbReference>
<feature type="domain" description="Tryptophan synthase beta chain-like PALP" evidence="5">
    <location>
        <begin position="62"/>
        <end position="256"/>
    </location>
</feature>
<evidence type="ECO:0000256" key="2">
    <source>
        <dbReference type="ARBA" id="ARBA00010869"/>
    </source>
</evidence>
<dbReference type="InterPro" id="IPR036052">
    <property type="entry name" value="TrpB-like_PALP_sf"/>
</dbReference>
<dbReference type="GO" id="GO:0005524">
    <property type="term" value="F:ATP binding"/>
    <property type="evidence" value="ECO:0007669"/>
    <property type="project" value="TreeGrafter"/>
</dbReference>
<dbReference type="InterPro" id="IPR001926">
    <property type="entry name" value="TrpB-like_PALP"/>
</dbReference>
<proteinExistence type="inferred from homology"/>
<gene>
    <name evidence="6" type="ORF">SETTUDRAFT_158788</name>
</gene>
<dbReference type="SUPFAM" id="SSF53686">
    <property type="entry name" value="Tryptophan synthase beta subunit-like PLP-dependent enzymes"/>
    <property type="match status" value="1"/>
</dbReference>
<evidence type="ECO:0000313" key="7">
    <source>
        <dbReference type="Proteomes" id="UP000016935"/>
    </source>
</evidence>
<dbReference type="EMBL" id="KB908493">
    <property type="protein sequence ID" value="EOA90170.1"/>
    <property type="molecule type" value="Genomic_DNA"/>
</dbReference>
<dbReference type="eggNOG" id="KOG1251">
    <property type="taxonomic scope" value="Eukaryota"/>
</dbReference>